<dbReference type="AlphaFoldDB" id="D7FK45"/>
<feature type="transmembrane region" description="Helical" evidence="2">
    <location>
        <begin position="20"/>
        <end position="40"/>
    </location>
</feature>
<accession>D7FK45</accession>
<protein>
    <submittedName>
        <fullName evidence="3">Uncharacterized protein</fullName>
    </submittedName>
</protein>
<evidence type="ECO:0000313" key="4">
    <source>
        <dbReference type="Proteomes" id="UP000002630"/>
    </source>
</evidence>
<keyword evidence="2" id="KW-0812">Transmembrane</keyword>
<reference evidence="3 4" key="1">
    <citation type="journal article" date="2010" name="Nature">
        <title>The Ectocarpus genome and the independent evolution of multicellularity in brown algae.</title>
        <authorList>
            <person name="Cock J.M."/>
            <person name="Sterck L."/>
            <person name="Rouze P."/>
            <person name="Scornet D."/>
            <person name="Allen A.E."/>
            <person name="Amoutzias G."/>
            <person name="Anthouard V."/>
            <person name="Artiguenave F."/>
            <person name="Aury J.M."/>
            <person name="Badger J.H."/>
            <person name="Beszteri B."/>
            <person name="Billiau K."/>
            <person name="Bonnet E."/>
            <person name="Bothwell J.H."/>
            <person name="Bowler C."/>
            <person name="Boyen C."/>
            <person name="Brownlee C."/>
            <person name="Carrano C.J."/>
            <person name="Charrier B."/>
            <person name="Cho G.Y."/>
            <person name="Coelho S.M."/>
            <person name="Collen J."/>
            <person name="Corre E."/>
            <person name="Da Silva C."/>
            <person name="Delage L."/>
            <person name="Delaroque N."/>
            <person name="Dittami S.M."/>
            <person name="Doulbeau S."/>
            <person name="Elias M."/>
            <person name="Farnham G."/>
            <person name="Gachon C.M."/>
            <person name="Gschloessl B."/>
            <person name="Heesch S."/>
            <person name="Jabbari K."/>
            <person name="Jubin C."/>
            <person name="Kawai H."/>
            <person name="Kimura K."/>
            <person name="Kloareg B."/>
            <person name="Kupper F.C."/>
            <person name="Lang D."/>
            <person name="Le Bail A."/>
            <person name="Leblanc C."/>
            <person name="Lerouge P."/>
            <person name="Lohr M."/>
            <person name="Lopez P.J."/>
            <person name="Martens C."/>
            <person name="Maumus F."/>
            <person name="Michel G."/>
            <person name="Miranda-Saavedra D."/>
            <person name="Morales J."/>
            <person name="Moreau H."/>
            <person name="Motomura T."/>
            <person name="Nagasato C."/>
            <person name="Napoli C.A."/>
            <person name="Nelson D.R."/>
            <person name="Nyvall-Collen P."/>
            <person name="Peters A.F."/>
            <person name="Pommier C."/>
            <person name="Potin P."/>
            <person name="Poulain J."/>
            <person name="Quesneville H."/>
            <person name="Read B."/>
            <person name="Rensing S.A."/>
            <person name="Ritter A."/>
            <person name="Rousvoal S."/>
            <person name="Samanta M."/>
            <person name="Samson G."/>
            <person name="Schroeder D.C."/>
            <person name="Segurens B."/>
            <person name="Strittmatter M."/>
            <person name="Tonon T."/>
            <person name="Tregear J.W."/>
            <person name="Valentin K."/>
            <person name="von Dassow P."/>
            <person name="Yamagishi T."/>
            <person name="Van de Peer Y."/>
            <person name="Wincker P."/>
        </authorList>
    </citation>
    <scope>NUCLEOTIDE SEQUENCE [LARGE SCALE GENOMIC DNA]</scope>
    <source>
        <strain evidence="4">Ec32 / CCAP1310/4</strain>
    </source>
</reference>
<dbReference type="EMBL" id="FN648001">
    <property type="protein sequence ID" value="CBJ29255.1"/>
    <property type="molecule type" value="Genomic_DNA"/>
</dbReference>
<organism evidence="3 4">
    <name type="scientific">Ectocarpus siliculosus</name>
    <name type="common">Brown alga</name>
    <name type="synonym">Conferva siliculosa</name>
    <dbReference type="NCBI Taxonomy" id="2880"/>
    <lineage>
        <taxon>Eukaryota</taxon>
        <taxon>Sar</taxon>
        <taxon>Stramenopiles</taxon>
        <taxon>Ochrophyta</taxon>
        <taxon>PX clade</taxon>
        <taxon>Phaeophyceae</taxon>
        <taxon>Ectocarpales</taxon>
        <taxon>Ectocarpaceae</taxon>
        <taxon>Ectocarpus</taxon>
    </lineage>
</organism>
<dbReference type="InParanoid" id="D7FK45"/>
<name>D7FK45_ECTSI</name>
<keyword evidence="2" id="KW-0472">Membrane</keyword>
<keyword evidence="4" id="KW-1185">Reference proteome</keyword>
<dbReference type="EMBL" id="FN649747">
    <property type="protein sequence ID" value="CBJ29255.1"/>
    <property type="molecule type" value="Genomic_DNA"/>
</dbReference>
<evidence type="ECO:0000313" key="3">
    <source>
        <dbReference type="EMBL" id="CBJ29255.1"/>
    </source>
</evidence>
<dbReference type="OrthoDB" id="197577at2759"/>
<sequence>MVLAETHVAACGTEEVSATSIMVILLFGHPAILLLILSVARAGNIDARFIAPSEALEGERFVSSFGEDQTTEDRRSYLQAARERGYTCSMLPKNYPSAVALFCAKACRGAVEEALATQPFAEVTLVHDDQAAVIRATVDEEPWLKVLQSFMEPSFAANFHPSDCSVASSALAFGRAKTQVLPALRALAGRSQSFSSTATTANTTMNGVGGTASVFSRRIAAMKPFSSLPVPAGEEASSTTKESVVAKNTQPSSSASSSAMPHAGRIANLLALLDDGNERSGMVKTPPFLRMKHPSLQERVSGGVVNVVIEVVLGAVLRTSLLAAATTNDGSSSRVDTAGIESGYRSVGEDKSLADYDRCVIRAVVDGMTSSSTPIDIEDVFNNDGEAAVVMQMDIVPTYDHNPHCSEHPARALAGWSAWAQDEDVWRLDARAVDRVCTQEAFGAHHIHGELAAFDTCSKAFGPFHGILVNVNDCVDLVTSVITAKRVDLFNTMSLRLTAYLRSIRPNYLILGHTGAFPQKVEALGAVLRDGGDRVEKICEVGFNAGHSSLNWLLNSRPSTKVLAFDLGEYEYMRHALDFLQMVFPGRLEVLIGHSTVTIPAYAVVEEAAGRDTRTCNVLFVDGDHTEEGAYADLINFRALASR</sequence>
<keyword evidence="2" id="KW-1133">Transmembrane helix</keyword>
<feature type="region of interest" description="Disordered" evidence="1">
    <location>
        <begin position="230"/>
        <end position="261"/>
    </location>
</feature>
<dbReference type="Gene3D" id="3.40.50.150">
    <property type="entry name" value="Vaccinia Virus protein VP39"/>
    <property type="match status" value="1"/>
</dbReference>
<evidence type="ECO:0000256" key="2">
    <source>
        <dbReference type="SAM" id="Phobius"/>
    </source>
</evidence>
<dbReference type="InterPro" id="IPR029063">
    <property type="entry name" value="SAM-dependent_MTases_sf"/>
</dbReference>
<dbReference type="Proteomes" id="UP000002630">
    <property type="component" value="Linkage Group LG22"/>
</dbReference>
<evidence type="ECO:0000256" key="1">
    <source>
        <dbReference type="SAM" id="MobiDB-lite"/>
    </source>
</evidence>
<feature type="compositionally biased region" description="Polar residues" evidence="1">
    <location>
        <begin position="236"/>
        <end position="251"/>
    </location>
</feature>
<dbReference type="eggNOG" id="ENOG502S9J2">
    <property type="taxonomic scope" value="Eukaryota"/>
</dbReference>
<gene>
    <name evidence="3" type="ORF">Esi_0140_0047</name>
</gene>
<proteinExistence type="predicted"/>